<dbReference type="AlphaFoldDB" id="A0A6J4TMZ5"/>
<proteinExistence type="predicted"/>
<gene>
    <name evidence="1" type="ORF">AVDCRST_MAG62-1600</name>
</gene>
<name>A0A6J4TMZ5_9SPHN</name>
<organism evidence="1">
    <name type="scientific">uncultured Sphingomonas sp</name>
    <dbReference type="NCBI Taxonomy" id="158754"/>
    <lineage>
        <taxon>Bacteria</taxon>
        <taxon>Pseudomonadati</taxon>
        <taxon>Pseudomonadota</taxon>
        <taxon>Alphaproteobacteria</taxon>
        <taxon>Sphingomonadales</taxon>
        <taxon>Sphingomonadaceae</taxon>
        <taxon>Sphingomonas</taxon>
        <taxon>environmental samples</taxon>
    </lineage>
</organism>
<dbReference type="EMBL" id="CADCWB010000198">
    <property type="protein sequence ID" value="CAA9527791.1"/>
    <property type="molecule type" value="Genomic_DNA"/>
</dbReference>
<evidence type="ECO:0000313" key="1">
    <source>
        <dbReference type="EMBL" id="CAA9527791.1"/>
    </source>
</evidence>
<accession>A0A6J4TMZ5</accession>
<reference evidence="1" key="1">
    <citation type="submission" date="2020-02" db="EMBL/GenBank/DDBJ databases">
        <authorList>
            <person name="Meier V. D."/>
        </authorList>
    </citation>
    <scope>NUCLEOTIDE SEQUENCE</scope>
    <source>
        <strain evidence="1">AVDCRST_MAG62</strain>
    </source>
</reference>
<feature type="non-terminal residue" evidence="1">
    <location>
        <position position="1"/>
    </location>
</feature>
<sequence>SAGCCATRKARWNSSSCRPTGWSSLGARSKY</sequence>
<feature type="non-terminal residue" evidence="1">
    <location>
        <position position="31"/>
    </location>
</feature>
<protein>
    <submittedName>
        <fullName evidence="1">Kup system potassium uptake protein</fullName>
    </submittedName>
</protein>